<evidence type="ECO:0000313" key="6">
    <source>
        <dbReference type="Proteomes" id="UP000261380"/>
    </source>
</evidence>
<dbReference type="Proteomes" id="UP000261380">
    <property type="component" value="Unplaced"/>
</dbReference>
<dbReference type="STRING" id="32473.ENSXCOP00000008920"/>
<keyword evidence="2" id="KW-0547">Nucleotide-binding</keyword>
<dbReference type="PANTHER" id="PTHR10903:SF62">
    <property type="entry name" value="GTPASE IMAP FAMILY MEMBER 4-LIKE-RELATED"/>
    <property type="match status" value="1"/>
</dbReference>
<sequence>MWGSSKTKIVLLGKTGSGKSGLGNTILGEDLFKENMSPNSETDECQVESKHINGAPVKVIDTPGFFGNNTDEEKVKTEILKCIEMAAPEIHAFLIVLNVGRYADQEKDVINKIKEYFSDEALKHAVVVFTHGDQLREGQKIEDFIKENRDLRKLVEKCGSRCHVVDNKYWKDQQDGYRSNRFQVDQLLNTIEKMKSEQGGYTSILLQEVGKVKKMIKDKLRSFAKHSLQAVRKVKEAIPWGQILKVSAGATVGMVLGAFLGAFICKPLPRVGAVGGAVGGGAAGAAVAYNSETVTDTVVNITKIFFQVGREMLSISCCVNDPNSSGQKKLKLKPE</sequence>
<evidence type="ECO:0000259" key="4">
    <source>
        <dbReference type="PROSITE" id="PS51720"/>
    </source>
</evidence>
<dbReference type="Gene3D" id="3.40.50.300">
    <property type="entry name" value="P-loop containing nucleotide triphosphate hydrolases"/>
    <property type="match status" value="1"/>
</dbReference>
<proteinExistence type="inferred from homology"/>
<evidence type="ECO:0000256" key="2">
    <source>
        <dbReference type="ARBA" id="ARBA00022741"/>
    </source>
</evidence>
<dbReference type="Ensembl" id="ENSXCOT00000009026.1">
    <property type="protein sequence ID" value="ENSXCOP00000008920.1"/>
    <property type="gene ID" value="ENSXCOG00000006801.1"/>
</dbReference>
<dbReference type="InterPro" id="IPR006703">
    <property type="entry name" value="G_AIG1"/>
</dbReference>
<dbReference type="GeneTree" id="ENSGT01150000286992"/>
<evidence type="ECO:0000313" key="5">
    <source>
        <dbReference type="Ensembl" id="ENSXCOP00000008920.1"/>
    </source>
</evidence>
<protein>
    <recommendedName>
        <fullName evidence="4">AIG1-type G domain-containing protein</fullName>
    </recommendedName>
</protein>
<feature type="domain" description="AIG1-type G" evidence="4">
    <location>
        <begin position="4"/>
        <end position="210"/>
    </location>
</feature>
<reference evidence="5" key="1">
    <citation type="submission" date="2025-08" db="UniProtKB">
        <authorList>
            <consortium name="Ensembl"/>
        </authorList>
    </citation>
    <scope>IDENTIFICATION</scope>
</reference>
<dbReference type="PROSITE" id="PS51720">
    <property type="entry name" value="G_AIG1"/>
    <property type="match status" value="1"/>
</dbReference>
<organism evidence="5 6">
    <name type="scientific">Xiphophorus couchianus</name>
    <name type="common">Monterrey platyfish</name>
    <dbReference type="NCBI Taxonomy" id="32473"/>
    <lineage>
        <taxon>Eukaryota</taxon>
        <taxon>Metazoa</taxon>
        <taxon>Chordata</taxon>
        <taxon>Craniata</taxon>
        <taxon>Vertebrata</taxon>
        <taxon>Euteleostomi</taxon>
        <taxon>Actinopterygii</taxon>
        <taxon>Neopterygii</taxon>
        <taxon>Teleostei</taxon>
        <taxon>Neoteleostei</taxon>
        <taxon>Acanthomorphata</taxon>
        <taxon>Ovalentaria</taxon>
        <taxon>Atherinomorphae</taxon>
        <taxon>Cyprinodontiformes</taxon>
        <taxon>Poeciliidae</taxon>
        <taxon>Poeciliinae</taxon>
        <taxon>Xiphophorus</taxon>
    </lineage>
</organism>
<dbReference type="SUPFAM" id="SSF52540">
    <property type="entry name" value="P-loop containing nucleoside triphosphate hydrolases"/>
    <property type="match status" value="1"/>
</dbReference>
<comment type="similarity">
    <text evidence="1">Belongs to the TRAFAC class TrmE-Era-EngA-EngB-Septin-like GTPase superfamily. AIG1/Toc34/Toc159-like paraseptin GTPase family. IAN subfamily.</text>
</comment>
<accession>A0A3B5LEB7</accession>
<evidence type="ECO:0000256" key="3">
    <source>
        <dbReference type="ARBA" id="ARBA00023134"/>
    </source>
</evidence>
<dbReference type="FunFam" id="3.40.50.300:FF:000366">
    <property type="entry name" value="GTPase, IMAP family member 2"/>
    <property type="match status" value="1"/>
</dbReference>
<dbReference type="InterPro" id="IPR045058">
    <property type="entry name" value="GIMA/IAN/Toc"/>
</dbReference>
<dbReference type="PANTHER" id="PTHR10903">
    <property type="entry name" value="GTPASE, IMAP FAMILY MEMBER-RELATED"/>
    <property type="match status" value="1"/>
</dbReference>
<dbReference type="Pfam" id="PF04548">
    <property type="entry name" value="AIG1"/>
    <property type="match status" value="1"/>
</dbReference>
<name>A0A3B5LEB7_9TELE</name>
<evidence type="ECO:0000256" key="1">
    <source>
        <dbReference type="ARBA" id="ARBA00008535"/>
    </source>
</evidence>
<dbReference type="InterPro" id="IPR027417">
    <property type="entry name" value="P-loop_NTPase"/>
</dbReference>
<dbReference type="GO" id="GO:0005525">
    <property type="term" value="F:GTP binding"/>
    <property type="evidence" value="ECO:0007669"/>
    <property type="project" value="UniProtKB-KW"/>
</dbReference>
<keyword evidence="3" id="KW-0342">GTP-binding</keyword>
<dbReference type="AlphaFoldDB" id="A0A3B5LEB7"/>
<keyword evidence="6" id="KW-1185">Reference proteome</keyword>
<reference evidence="5" key="2">
    <citation type="submission" date="2025-09" db="UniProtKB">
        <authorList>
            <consortium name="Ensembl"/>
        </authorList>
    </citation>
    <scope>IDENTIFICATION</scope>
</reference>